<keyword evidence="2" id="KW-1185">Reference proteome</keyword>
<dbReference type="InterPro" id="IPR038084">
    <property type="entry name" value="PduO/GlcC-like_sf"/>
</dbReference>
<dbReference type="EMBL" id="RAXU01000005">
    <property type="protein sequence ID" value="RKG34895.1"/>
    <property type="molecule type" value="Genomic_DNA"/>
</dbReference>
<evidence type="ECO:0000313" key="2">
    <source>
        <dbReference type="Proteomes" id="UP000269001"/>
    </source>
</evidence>
<dbReference type="PANTHER" id="PTHR34309">
    <property type="entry name" value="SLR1406 PROTEIN"/>
    <property type="match status" value="1"/>
</dbReference>
<dbReference type="PANTHER" id="PTHR34309:SF1">
    <property type="entry name" value="PROTEIN GLCG"/>
    <property type="match status" value="1"/>
</dbReference>
<sequence length="138" mass="15084">MKTKHYLTLADAEILMNRAVELSIERSFNMSISIVDEAGALLIMKRMDGATPLTANLSLEKAKCSAMSRRPSKFYEDIIRNGQMGFLTLESVTGMLEGGEPIIYEGQLIGAIGVSGAKSFEDAEIAQTAINDFFQQIS</sequence>
<dbReference type="RefSeq" id="WP_120369608.1">
    <property type="nucleotide sequence ID" value="NZ_BKYM01000005.1"/>
</dbReference>
<protein>
    <submittedName>
        <fullName evidence="1">Heme-binding protein</fullName>
    </submittedName>
</protein>
<evidence type="ECO:0000313" key="1">
    <source>
        <dbReference type="EMBL" id="RKG34895.1"/>
    </source>
</evidence>
<dbReference type="InterPro" id="IPR052517">
    <property type="entry name" value="GlcG_carb_metab_protein"/>
</dbReference>
<dbReference type="Proteomes" id="UP000269001">
    <property type="component" value="Unassembled WGS sequence"/>
</dbReference>
<dbReference type="OrthoDB" id="9800768at2"/>
<organism evidence="1 2">
    <name type="scientific">Acinetobacter guerrae</name>
    <dbReference type="NCBI Taxonomy" id="1843371"/>
    <lineage>
        <taxon>Bacteria</taxon>
        <taxon>Pseudomonadati</taxon>
        <taxon>Pseudomonadota</taxon>
        <taxon>Gammaproteobacteria</taxon>
        <taxon>Moraxellales</taxon>
        <taxon>Moraxellaceae</taxon>
        <taxon>Acinetobacter</taxon>
    </lineage>
</organism>
<dbReference type="Gene3D" id="3.30.450.150">
    <property type="entry name" value="Haem-degrading domain"/>
    <property type="match status" value="1"/>
</dbReference>
<comment type="caution">
    <text evidence="1">The sequence shown here is derived from an EMBL/GenBank/DDBJ whole genome shotgun (WGS) entry which is preliminary data.</text>
</comment>
<dbReference type="SUPFAM" id="SSF143744">
    <property type="entry name" value="GlcG-like"/>
    <property type="match status" value="1"/>
</dbReference>
<reference evidence="1 2" key="1">
    <citation type="submission" date="2018-09" db="EMBL/GenBank/DDBJ databases">
        <title>The draft genome of Acinetobacter spp. strains.</title>
        <authorList>
            <person name="Qin J."/>
            <person name="Feng Y."/>
            <person name="Zong Z."/>
        </authorList>
    </citation>
    <scope>NUCLEOTIDE SEQUENCE [LARGE SCALE GENOMIC DNA]</scope>
    <source>
        <strain evidence="1 2">WCHAc060096</strain>
    </source>
</reference>
<dbReference type="InterPro" id="IPR005624">
    <property type="entry name" value="PduO/GlcC-like"/>
</dbReference>
<dbReference type="AlphaFoldDB" id="A0A3A8EJX7"/>
<accession>A0A3A8EJX7</accession>
<name>A0A3A8EJX7_9GAMM</name>
<dbReference type="Pfam" id="PF03928">
    <property type="entry name" value="HbpS-like"/>
    <property type="match status" value="1"/>
</dbReference>
<proteinExistence type="predicted"/>
<gene>
    <name evidence="1" type="ORF">D7V21_05965</name>
</gene>